<dbReference type="InterPro" id="IPR024194">
    <property type="entry name" value="Ac/AlaTfrase_AlgI/DltB"/>
</dbReference>
<keyword evidence="3 9" id="KW-1003">Cell membrane</keyword>
<sequence>MNIDVQQAIQILISFITTQNENWSMSSIPFMLLFMVFMMGYLLFSGRIRSVYVVLFSLFFAFKANGTLMWLLPANALLSWFFTRRMMLLERGRPRIFGLAAVIIIELLPLLYFKYTNFFLAILGDILETNFAFHSLILPVGISFYTFQTISYTVDVYKHRLPADVSLLDYLFYATFFPLIIAGPITRAEVLLPQINNSRPTDSYLPYTGLWLIICGIIKKVIVADYLVQYNNWIFTDPTAYSGFENLMGVLGYTMQIYFDFAGYSDFAIGTSALMGISLPINFSFPYQSLNLTEFWHRWHISLSKWFRDYLYIPLGGNRCGNIRTYLNSFVVMLIAGLWHGASGMFFLWGVLHGVGLVAHKFFLRHGLSRIPDILPIRIASLLVTFTYVAFAWIFFRAPNLDTALAIINNIGHNLNLGDALPFLYARPLWLLMLLLGLQLHTIREHDYDWLRHSFISSHWIMKLMLTALVIQLAINISQDNIQPFIYTAF</sequence>
<keyword evidence="4 9" id="KW-0808">Transferase</keyword>
<evidence type="ECO:0000256" key="6">
    <source>
        <dbReference type="ARBA" id="ARBA00022989"/>
    </source>
</evidence>
<keyword evidence="5 10" id="KW-0812">Transmembrane</keyword>
<feature type="transmembrane region" description="Helical" evidence="10">
    <location>
        <begin position="375"/>
        <end position="396"/>
    </location>
</feature>
<dbReference type="AlphaFoldDB" id="H1Q4S1"/>
<dbReference type="STRING" id="883158.HMPREF9140_01909"/>
<feature type="transmembrane region" description="Helical" evidence="10">
    <location>
        <begin position="204"/>
        <end position="223"/>
    </location>
</feature>
<evidence type="ECO:0000256" key="4">
    <source>
        <dbReference type="ARBA" id="ARBA00022679"/>
    </source>
</evidence>
<comment type="subcellular location">
    <subcellularLocation>
        <location evidence="1">Cell membrane</location>
        <topology evidence="1">Multi-pass membrane protein</topology>
    </subcellularLocation>
</comment>
<dbReference type="EMBL" id="AGWK01000052">
    <property type="protein sequence ID" value="EHO66964.1"/>
    <property type="molecule type" value="Genomic_DNA"/>
</dbReference>
<keyword evidence="7 9" id="KW-0472">Membrane</keyword>
<feature type="transmembrane region" description="Helical" evidence="10">
    <location>
        <begin position="92"/>
        <end position="111"/>
    </location>
</feature>
<dbReference type="PANTHER" id="PTHR13285">
    <property type="entry name" value="ACYLTRANSFERASE"/>
    <property type="match status" value="1"/>
</dbReference>
<dbReference type="GO" id="GO:0042121">
    <property type="term" value="P:alginic acid biosynthetic process"/>
    <property type="evidence" value="ECO:0007669"/>
    <property type="project" value="InterPro"/>
</dbReference>
<dbReference type="HOGENOM" id="CLU_025255_4_1_10"/>
<comment type="caution">
    <text evidence="11">The sequence shown here is derived from an EMBL/GenBank/DDBJ whole genome shotgun (WGS) entry which is preliminary data.</text>
</comment>
<feature type="transmembrane region" description="Helical" evidence="10">
    <location>
        <begin position="170"/>
        <end position="192"/>
    </location>
</feature>
<evidence type="ECO:0000313" key="12">
    <source>
        <dbReference type="Proteomes" id="UP000016023"/>
    </source>
</evidence>
<dbReference type="PIRSF" id="PIRSF016636">
    <property type="entry name" value="AlgI_DltB"/>
    <property type="match status" value="1"/>
</dbReference>
<evidence type="ECO:0000256" key="3">
    <source>
        <dbReference type="ARBA" id="ARBA00022475"/>
    </source>
</evidence>
<dbReference type="Proteomes" id="UP000016023">
    <property type="component" value="Unassembled WGS sequence"/>
</dbReference>
<comment type="similarity">
    <text evidence="2 9">Belongs to the membrane-bound acyltransferase family.</text>
</comment>
<dbReference type="eggNOG" id="COG1696">
    <property type="taxonomic scope" value="Bacteria"/>
</dbReference>
<dbReference type="GO" id="GO:0005886">
    <property type="term" value="C:plasma membrane"/>
    <property type="evidence" value="ECO:0007669"/>
    <property type="project" value="UniProtKB-SubCell"/>
</dbReference>
<protein>
    <recommendedName>
        <fullName evidence="13">MBOAT family protein</fullName>
    </recommendedName>
</protein>
<feature type="transmembrane region" description="Helical" evidence="10">
    <location>
        <begin position="261"/>
        <end position="281"/>
    </location>
</feature>
<keyword evidence="8 9" id="KW-0012">Acyltransferase</keyword>
<dbReference type="InterPro" id="IPR004299">
    <property type="entry name" value="MBOAT_fam"/>
</dbReference>
<feature type="transmembrane region" description="Helical" evidence="10">
    <location>
        <begin position="131"/>
        <end position="150"/>
    </location>
</feature>
<dbReference type="InterPro" id="IPR051085">
    <property type="entry name" value="MB_O-acyltransferase"/>
</dbReference>
<accession>H1Q4S1</accession>
<evidence type="ECO:0000256" key="5">
    <source>
        <dbReference type="ARBA" id="ARBA00022692"/>
    </source>
</evidence>
<feature type="transmembrane region" description="Helical" evidence="10">
    <location>
        <begin position="23"/>
        <end position="44"/>
    </location>
</feature>
<feature type="transmembrane region" description="Helical" evidence="10">
    <location>
        <begin position="424"/>
        <end position="443"/>
    </location>
</feature>
<dbReference type="GO" id="GO:0016746">
    <property type="term" value="F:acyltransferase activity"/>
    <property type="evidence" value="ECO:0007669"/>
    <property type="project" value="UniProtKB-KW"/>
</dbReference>
<reference evidence="11 12" key="1">
    <citation type="submission" date="2011-12" db="EMBL/GenBank/DDBJ databases">
        <title>The Genome Sequence of Prevotella micans F0438.</title>
        <authorList>
            <consortium name="The Broad Institute Genome Sequencing Platform"/>
            <person name="Earl A."/>
            <person name="Ward D."/>
            <person name="Feldgarden M."/>
            <person name="Gevers D."/>
            <person name="Izard J."/>
            <person name="Baranova O.V."/>
            <person name="Blanton J.M."/>
            <person name="Wade W.G."/>
            <person name="Dewhirst F.E."/>
            <person name="Young S.K."/>
            <person name="Zeng Q."/>
            <person name="Gargeya S."/>
            <person name="Fitzgerald M."/>
            <person name="Haas B."/>
            <person name="Abouelleil A."/>
            <person name="Alvarado L."/>
            <person name="Arachchi H.M."/>
            <person name="Berlin A."/>
            <person name="Chapman S.B."/>
            <person name="Gearin G."/>
            <person name="Goldberg J."/>
            <person name="Griggs A."/>
            <person name="Gujja S."/>
            <person name="Hansen M."/>
            <person name="Heiman D."/>
            <person name="Howarth C."/>
            <person name="Larimer J."/>
            <person name="Lui A."/>
            <person name="MacDonald P.J.P."/>
            <person name="McCowen C."/>
            <person name="Montmayeur A."/>
            <person name="Murphy C."/>
            <person name="Neiman D."/>
            <person name="Pearson M."/>
            <person name="Priest M."/>
            <person name="Roberts A."/>
            <person name="Saif S."/>
            <person name="Shea T."/>
            <person name="Sisk P."/>
            <person name="Stolte C."/>
            <person name="Sykes S."/>
            <person name="Wortman J."/>
            <person name="Nusbaum C."/>
            <person name="Birren B."/>
        </authorList>
    </citation>
    <scope>NUCLEOTIDE SEQUENCE [LARGE SCALE GENOMIC DNA]</scope>
    <source>
        <strain evidence="11 12">F0438</strain>
    </source>
</reference>
<evidence type="ECO:0000256" key="8">
    <source>
        <dbReference type="ARBA" id="ARBA00023315"/>
    </source>
</evidence>
<keyword evidence="12" id="KW-1185">Reference proteome</keyword>
<proteinExistence type="inferred from homology"/>
<evidence type="ECO:0000256" key="1">
    <source>
        <dbReference type="ARBA" id="ARBA00004651"/>
    </source>
</evidence>
<keyword evidence="6 10" id="KW-1133">Transmembrane helix</keyword>
<evidence type="ECO:0000256" key="9">
    <source>
        <dbReference type="PIRNR" id="PIRNR016636"/>
    </source>
</evidence>
<feature type="transmembrane region" description="Helical" evidence="10">
    <location>
        <begin position="51"/>
        <end position="72"/>
    </location>
</feature>
<feature type="transmembrane region" description="Helical" evidence="10">
    <location>
        <begin position="455"/>
        <end position="475"/>
    </location>
</feature>
<dbReference type="InterPro" id="IPR028362">
    <property type="entry name" value="AlgI"/>
</dbReference>
<dbReference type="PANTHER" id="PTHR13285:SF23">
    <property type="entry name" value="TEICHOIC ACID D-ALANYLTRANSFERASE"/>
    <property type="match status" value="1"/>
</dbReference>
<evidence type="ECO:0008006" key="13">
    <source>
        <dbReference type="Google" id="ProtNLM"/>
    </source>
</evidence>
<evidence type="ECO:0000256" key="2">
    <source>
        <dbReference type="ARBA" id="ARBA00010323"/>
    </source>
</evidence>
<evidence type="ECO:0000256" key="10">
    <source>
        <dbReference type="SAM" id="Phobius"/>
    </source>
</evidence>
<organism evidence="11 12">
    <name type="scientific">Prevotella micans F0438</name>
    <dbReference type="NCBI Taxonomy" id="883158"/>
    <lineage>
        <taxon>Bacteria</taxon>
        <taxon>Pseudomonadati</taxon>
        <taxon>Bacteroidota</taxon>
        <taxon>Bacteroidia</taxon>
        <taxon>Bacteroidales</taxon>
        <taxon>Prevotellaceae</taxon>
        <taxon>Prevotella</taxon>
    </lineage>
</organism>
<dbReference type="RefSeq" id="WP_006953505.1">
    <property type="nucleotide sequence ID" value="NZ_JH594523.1"/>
</dbReference>
<evidence type="ECO:0000313" key="11">
    <source>
        <dbReference type="EMBL" id="EHO66964.1"/>
    </source>
</evidence>
<gene>
    <name evidence="11" type="ORF">HMPREF9140_01909</name>
</gene>
<dbReference type="Pfam" id="PF03062">
    <property type="entry name" value="MBOAT"/>
    <property type="match status" value="1"/>
</dbReference>
<evidence type="ECO:0000256" key="7">
    <source>
        <dbReference type="ARBA" id="ARBA00023136"/>
    </source>
</evidence>
<dbReference type="PATRIC" id="fig|883158.3.peg.1913"/>
<dbReference type="PIRSF" id="PIRSF500217">
    <property type="entry name" value="AlgI"/>
    <property type="match status" value="1"/>
</dbReference>
<name>H1Q4S1_9BACT</name>